<comment type="caution">
    <text evidence="4">The sequence shown here is derived from an EMBL/GenBank/DDBJ whole genome shotgun (WGS) entry which is preliminary data.</text>
</comment>
<dbReference type="InterPro" id="IPR025392">
    <property type="entry name" value="DUF4124"/>
</dbReference>
<reference evidence="4 5" key="1">
    <citation type="submission" date="2013-09" db="EMBL/GenBank/DDBJ databases">
        <title>Genome sequencing of Arenimonas oryziterrae.</title>
        <authorList>
            <person name="Chen F."/>
            <person name="Wang G."/>
        </authorList>
    </citation>
    <scope>NUCLEOTIDE SEQUENCE [LARGE SCALE GENOMIC DNA]</scope>
    <source>
        <strain evidence="4 5">YC6267</strain>
    </source>
</reference>
<dbReference type="Pfam" id="PF13511">
    <property type="entry name" value="DUF4124"/>
    <property type="match status" value="1"/>
</dbReference>
<dbReference type="AlphaFoldDB" id="A0A091BGZ4"/>
<dbReference type="EMBL" id="AVCI01000005">
    <property type="protein sequence ID" value="KFN43645.1"/>
    <property type="molecule type" value="Genomic_DNA"/>
</dbReference>
<feature type="domain" description="DUF4124" evidence="3">
    <location>
        <begin position="28"/>
        <end position="72"/>
    </location>
</feature>
<evidence type="ECO:0000259" key="3">
    <source>
        <dbReference type="Pfam" id="PF13511"/>
    </source>
</evidence>
<dbReference type="RefSeq" id="WP_022968509.1">
    <property type="nucleotide sequence ID" value="NZ_ATVD01000001.1"/>
</dbReference>
<accession>A0A091BGZ4</accession>
<organism evidence="4 5">
    <name type="scientific">Arenimonas oryziterrae DSM 21050 = YC6267</name>
    <dbReference type="NCBI Taxonomy" id="1121015"/>
    <lineage>
        <taxon>Bacteria</taxon>
        <taxon>Pseudomonadati</taxon>
        <taxon>Pseudomonadota</taxon>
        <taxon>Gammaproteobacteria</taxon>
        <taxon>Lysobacterales</taxon>
        <taxon>Lysobacteraceae</taxon>
        <taxon>Arenimonas</taxon>
    </lineage>
</organism>
<feature type="signal peptide" evidence="2">
    <location>
        <begin position="1"/>
        <end position="28"/>
    </location>
</feature>
<dbReference type="STRING" id="1121015.GCA_000420545_00859"/>
<gene>
    <name evidence="4" type="ORF">N789_10235</name>
</gene>
<sequence length="166" mass="17858">MNAASRAAVGGAITLIAFASLLPPRSEAAPGALYKCTDANGVTSIQSDRCPKGSVQVWKRESVPDPQPTPEQLQQAEARRAKESADARSLSIMAGTTRETPPPAPPPPPVVVAPVVPEGPPKGPCRTAHELEQSIRDKPWLEMRDDQLRRLNDWVVKQCTDVSGQH</sequence>
<name>A0A091BGZ4_9GAMM</name>
<protein>
    <recommendedName>
        <fullName evidence="3">DUF4124 domain-containing protein</fullName>
    </recommendedName>
</protein>
<feature type="compositionally biased region" description="Basic and acidic residues" evidence="1">
    <location>
        <begin position="77"/>
        <end position="86"/>
    </location>
</feature>
<evidence type="ECO:0000313" key="5">
    <source>
        <dbReference type="Proteomes" id="UP000029385"/>
    </source>
</evidence>
<keyword evidence="2" id="KW-0732">Signal</keyword>
<dbReference type="Proteomes" id="UP000029385">
    <property type="component" value="Unassembled WGS sequence"/>
</dbReference>
<feature type="chain" id="PRO_5001869848" description="DUF4124 domain-containing protein" evidence="2">
    <location>
        <begin position="29"/>
        <end position="166"/>
    </location>
</feature>
<dbReference type="PATRIC" id="fig|1121015.4.peg.1533"/>
<evidence type="ECO:0000313" key="4">
    <source>
        <dbReference type="EMBL" id="KFN43645.1"/>
    </source>
</evidence>
<feature type="region of interest" description="Disordered" evidence="1">
    <location>
        <begin position="57"/>
        <end position="127"/>
    </location>
</feature>
<keyword evidence="5" id="KW-1185">Reference proteome</keyword>
<proteinExistence type="predicted"/>
<evidence type="ECO:0000256" key="1">
    <source>
        <dbReference type="SAM" id="MobiDB-lite"/>
    </source>
</evidence>
<evidence type="ECO:0000256" key="2">
    <source>
        <dbReference type="SAM" id="SignalP"/>
    </source>
</evidence>
<feature type="compositionally biased region" description="Pro residues" evidence="1">
    <location>
        <begin position="100"/>
        <end position="123"/>
    </location>
</feature>